<dbReference type="EMBL" id="BGZK01000851">
    <property type="protein sequence ID" value="GBP62856.1"/>
    <property type="molecule type" value="Genomic_DNA"/>
</dbReference>
<sequence>MHACTHARKAHTGITRPMDEIDYDSKASKSGENLFLDNRTENSPHHILWTHSPSIGYPVPTQKAGNPLATALKLQVSVGDGDWNGG</sequence>
<accession>A0A4C1XG46</accession>
<protein>
    <submittedName>
        <fullName evidence="1">Uncharacterized protein</fullName>
    </submittedName>
</protein>
<gene>
    <name evidence="1" type="ORF">EVAR_44711_1</name>
</gene>
<dbReference type="Proteomes" id="UP000299102">
    <property type="component" value="Unassembled WGS sequence"/>
</dbReference>
<dbReference type="AlphaFoldDB" id="A0A4C1XG46"/>
<reference evidence="1 2" key="1">
    <citation type="journal article" date="2019" name="Commun. Biol.">
        <title>The bagworm genome reveals a unique fibroin gene that provides high tensile strength.</title>
        <authorList>
            <person name="Kono N."/>
            <person name="Nakamura H."/>
            <person name="Ohtoshi R."/>
            <person name="Tomita M."/>
            <person name="Numata K."/>
            <person name="Arakawa K."/>
        </authorList>
    </citation>
    <scope>NUCLEOTIDE SEQUENCE [LARGE SCALE GENOMIC DNA]</scope>
</reference>
<proteinExistence type="predicted"/>
<organism evidence="1 2">
    <name type="scientific">Eumeta variegata</name>
    <name type="common">Bagworm moth</name>
    <name type="synonym">Eumeta japonica</name>
    <dbReference type="NCBI Taxonomy" id="151549"/>
    <lineage>
        <taxon>Eukaryota</taxon>
        <taxon>Metazoa</taxon>
        <taxon>Ecdysozoa</taxon>
        <taxon>Arthropoda</taxon>
        <taxon>Hexapoda</taxon>
        <taxon>Insecta</taxon>
        <taxon>Pterygota</taxon>
        <taxon>Neoptera</taxon>
        <taxon>Endopterygota</taxon>
        <taxon>Lepidoptera</taxon>
        <taxon>Glossata</taxon>
        <taxon>Ditrysia</taxon>
        <taxon>Tineoidea</taxon>
        <taxon>Psychidae</taxon>
        <taxon>Oiketicinae</taxon>
        <taxon>Eumeta</taxon>
    </lineage>
</organism>
<evidence type="ECO:0000313" key="2">
    <source>
        <dbReference type="Proteomes" id="UP000299102"/>
    </source>
</evidence>
<comment type="caution">
    <text evidence="1">The sequence shown here is derived from an EMBL/GenBank/DDBJ whole genome shotgun (WGS) entry which is preliminary data.</text>
</comment>
<evidence type="ECO:0000313" key="1">
    <source>
        <dbReference type="EMBL" id="GBP62856.1"/>
    </source>
</evidence>
<keyword evidence="2" id="KW-1185">Reference proteome</keyword>
<name>A0A4C1XG46_EUMVA</name>